<accession>A0A1L7QQ21</accession>
<reference evidence="1 2" key="2">
    <citation type="submission" date="2017-01" db="EMBL/GenBank/DDBJ databases">
        <title>Complete nucleotide sequence of different virulent Brucella phage genomes.</title>
        <authorList>
            <person name="Hammerl J.A."/>
            <person name="Hertwig S."/>
        </authorList>
    </citation>
    <scope>NUCLEOTIDE SEQUENCE [LARGE SCALE GENOMIC DNA]</scope>
</reference>
<gene>
    <name evidence="1" type="primary">Bk2_ORF16</name>
</gene>
<evidence type="ECO:0000313" key="1">
    <source>
        <dbReference type="EMBL" id="CCP51074.1"/>
    </source>
</evidence>
<reference evidence="1 2" key="1">
    <citation type="submission" date="2012-12" db="EMBL/GenBank/DDBJ databases">
        <authorList>
            <person name="Eram S.M."/>
            <person name="Ma K."/>
        </authorList>
    </citation>
    <scope>NUCLEOTIDE SEQUENCE [LARGE SCALE GENOMIC DNA]</scope>
</reference>
<evidence type="ECO:0000313" key="2">
    <source>
        <dbReference type="Proteomes" id="UP000225882"/>
    </source>
</evidence>
<proteinExistence type="predicted"/>
<sequence>MYQRPILAQKKPAQRKSDLKKFHAPTGGWISNRNLSTPMENGGPQGAAVLDNFFPTSTTAILRRGKELYATLGQGDEGVTSLFTYVNGLNRKLFASTENTIYDITNILVPYNYRLVTENGDYLVTENGDYFGQSSTEDMEAFEGALGGNWITVQFATTGGIYLIGVNGASTGFIYDGNAFYPYIPGGVWALSYDNVIQDFSVGEVITGDTSGAEGTVSEILPGGGLVLKDIVNAKNVSGGSFLDNEMLTGDQGGSAQAASVLSNIVPGVAFPDGLTTADMSYVWAFKNRLWFAQKESLNIWYMDAPDAVGGDPVVYPMGGILTLGGSVLWGDSWSMGTGAAGGLSDQMVVTSTEGEVAVFQGSYPEATGDWSHVGTYRIGRPLGNRAHFRGGGDIAVATSVGLIPLSKAISLDVTALSPAAVSYNIQDAWQQAVDGRGLEDWSCMLWPERKMAIISPPITIGDYDPVLFISNSETGAWCRYTNWDARAMCVFQGEMYFGGPNGEVFKANVTGMDNGSVYTGVYIPLFDDLGSPANLKIPKMGRGVARVKANLSYGLRFKADFDIDPGSAPTASSADGSNAWGTGVWGQSVWGGTNTNVFNAQWKSLGGTGYYVSACYQVTSGSSVPLDVEIVHLEISLTMGEIVT</sequence>
<organism evidence="1 2">
    <name type="scientific">Brucella phage Bk2</name>
    <dbReference type="NCBI Taxonomy" id="1277896"/>
    <lineage>
        <taxon>Viruses</taxon>
        <taxon>Duplodnaviria</taxon>
        <taxon>Heunggongvirae</taxon>
        <taxon>Uroviricota</taxon>
        <taxon>Caudoviricetes</taxon>
        <taxon>Perisivirus</taxon>
        <taxon>Perisivirus Pr</taxon>
    </lineage>
</organism>
<name>A0A1L7QQ21_9CAUD</name>
<dbReference type="Proteomes" id="UP000225882">
    <property type="component" value="Segment"/>
</dbReference>
<protein>
    <submittedName>
        <fullName evidence="1">Uncharacterized protein</fullName>
    </submittedName>
</protein>
<dbReference type="EMBL" id="HF569088">
    <property type="protein sequence ID" value="CCP51074.1"/>
    <property type="molecule type" value="Genomic_DNA"/>
</dbReference>